<reference evidence="1" key="1">
    <citation type="submission" date="2015-06" db="EMBL/GenBank/DDBJ databases">
        <authorList>
            <person name="Joergensen T."/>
        </authorList>
    </citation>
    <scope>NUCLEOTIDE SEQUENCE</scope>
    <source>
        <strain evidence="1">RGFK1110</strain>
    </source>
</reference>
<dbReference type="AlphaFoldDB" id="A0A0H5Q4W6"/>
<sequence>MQTGYTAYRPNRGITLSAHALVCHEAFWDAMQDSYSLAWTLERTKAEYLGNIAYAGDVKNNGSFFSPPLLNACFLVAKIPTTSPQGRLYLPGLTQSVMDPDGKLFPSTFADTQDRLNDWIGLLESRGTEMEIIRPQGLFHKVTKLVLKPYAGRQDRRFVRGRAKLIT</sequence>
<evidence type="ECO:0000313" key="1">
    <source>
        <dbReference type="EMBL" id="CRY96490.1"/>
    </source>
</evidence>
<proteinExistence type="predicted"/>
<accession>A0A0H5Q4W6</accession>
<protein>
    <submittedName>
        <fullName evidence="1">Uncharacterized protein</fullName>
    </submittedName>
</protein>
<dbReference type="EMBL" id="LN853691">
    <property type="protein sequence ID" value="CRY96490.1"/>
    <property type="molecule type" value="Genomic_DNA"/>
</dbReference>
<reference evidence="1" key="2">
    <citation type="submission" date="2015-07" db="EMBL/GenBank/DDBJ databases">
        <title>Plasmids, circular viruses and viroids from rat gut.</title>
        <authorList>
            <person name="Jorgensen T.J."/>
            <person name="Hansen M.A."/>
            <person name="Xu Z."/>
            <person name="Tabak M.A."/>
            <person name="Sorensen S.J."/>
            <person name="Hansen L.H."/>
        </authorList>
    </citation>
    <scope>NUCLEOTIDE SEQUENCE</scope>
    <source>
        <strain evidence="1">RGFK1110</strain>
    </source>
</reference>
<organism evidence="1">
    <name type="scientific">uncultured prokaryote</name>
    <dbReference type="NCBI Taxonomy" id="198431"/>
    <lineage>
        <taxon>unclassified sequences</taxon>
        <taxon>environmental samples</taxon>
    </lineage>
</organism>
<name>A0A0H5Q4W6_9ZZZZ</name>